<proteinExistence type="predicted"/>
<evidence type="ECO:0000313" key="3">
    <source>
        <dbReference type="Proteomes" id="UP000001307"/>
    </source>
</evidence>
<evidence type="ECO:0000313" key="2">
    <source>
        <dbReference type="EMBL" id="CBY19167.1"/>
    </source>
</evidence>
<gene>
    <name evidence="2" type="ORF">GSOID_T00004590001</name>
</gene>
<accession>E4X8V7</accession>
<reference evidence="2" key="1">
    <citation type="journal article" date="2010" name="Science">
        <title>Plasticity of animal genome architecture unmasked by rapid evolution of a pelagic tunicate.</title>
        <authorList>
            <person name="Denoeud F."/>
            <person name="Henriet S."/>
            <person name="Mungpakdee S."/>
            <person name="Aury J.M."/>
            <person name="Da Silva C."/>
            <person name="Brinkmann H."/>
            <person name="Mikhaleva J."/>
            <person name="Olsen L.C."/>
            <person name="Jubin C."/>
            <person name="Canestro C."/>
            <person name="Bouquet J.M."/>
            <person name="Danks G."/>
            <person name="Poulain J."/>
            <person name="Campsteijn C."/>
            <person name="Adamski M."/>
            <person name="Cross I."/>
            <person name="Yadetie F."/>
            <person name="Muffato M."/>
            <person name="Louis A."/>
            <person name="Butcher S."/>
            <person name="Tsagkogeorga G."/>
            <person name="Konrad A."/>
            <person name="Singh S."/>
            <person name="Jensen M.F."/>
            <person name="Cong E.H."/>
            <person name="Eikeseth-Otteraa H."/>
            <person name="Noel B."/>
            <person name="Anthouard V."/>
            <person name="Porcel B.M."/>
            <person name="Kachouri-Lafond R."/>
            <person name="Nishino A."/>
            <person name="Ugolini M."/>
            <person name="Chourrout P."/>
            <person name="Nishida H."/>
            <person name="Aasland R."/>
            <person name="Huzurbazar S."/>
            <person name="Westhof E."/>
            <person name="Delsuc F."/>
            <person name="Lehrach H."/>
            <person name="Reinhardt R."/>
            <person name="Weissenbach J."/>
            <person name="Roy S.W."/>
            <person name="Artiguenave F."/>
            <person name="Postlethwait J.H."/>
            <person name="Manak J.R."/>
            <person name="Thompson E.M."/>
            <person name="Jaillon O."/>
            <person name="Du Pasquier L."/>
            <person name="Boudinot P."/>
            <person name="Liberles D.A."/>
            <person name="Volff J.N."/>
            <person name="Philippe H."/>
            <person name="Lenhard B."/>
            <person name="Roest Crollius H."/>
            <person name="Wincker P."/>
            <person name="Chourrout D."/>
        </authorList>
    </citation>
    <scope>NUCLEOTIDE SEQUENCE [LARGE SCALE GENOMIC DNA]</scope>
</reference>
<dbReference type="Proteomes" id="UP000001307">
    <property type="component" value="Unassembled WGS sequence"/>
</dbReference>
<name>E4X8V7_OIKDI</name>
<protein>
    <submittedName>
        <fullName evidence="2">Uncharacterized protein</fullName>
    </submittedName>
</protein>
<sequence length="273" mass="31534">MEECTVNRGKQYSLEIPKISSTRPQAVPKPRQSVNLREVSKNQAILDYEYRKADIQQLIMRLNCLSLTNEVVVLQPIHDLSSITRDYANENIDDEETSTLLVPILRRPENNRSSNHVALLRVNLNDFEAQIQDPDLARASPRERQVLMMLARQFCSQLGDDSNIDNWEISFDSRFISSQKHCAAIVIETCRRTIMNSTTPVNLEQIQEVINEQLKMINSEVLKIQQKKNEVDEKKKKKRTRFTISFGAVRPTASTPTLPKKKLRRKSNDESRK</sequence>
<dbReference type="AlphaFoldDB" id="E4X8V7"/>
<evidence type="ECO:0000256" key="1">
    <source>
        <dbReference type="SAM" id="MobiDB-lite"/>
    </source>
</evidence>
<feature type="region of interest" description="Disordered" evidence="1">
    <location>
        <begin position="250"/>
        <end position="273"/>
    </location>
</feature>
<organism evidence="2">
    <name type="scientific">Oikopleura dioica</name>
    <name type="common">Tunicate</name>
    <dbReference type="NCBI Taxonomy" id="34765"/>
    <lineage>
        <taxon>Eukaryota</taxon>
        <taxon>Metazoa</taxon>
        <taxon>Chordata</taxon>
        <taxon>Tunicata</taxon>
        <taxon>Appendicularia</taxon>
        <taxon>Copelata</taxon>
        <taxon>Oikopleuridae</taxon>
        <taxon>Oikopleura</taxon>
    </lineage>
</organism>
<dbReference type="EMBL" id="FN653030">
    <property type="protein sequence ID" value="CBY19167.1"/>
    <property type="molecule type" value="Genomic_DNA"/>
</dbReference>
<keyword evidence="3" id="KW-1185">Reference proteome</keyword>
<dbReference type="InParanoid" id="E4X8V7"/>